<name>A0A7S0Q4Q7_9EUKA</name>
<dbReference type="SUPFAM" id="SSF57997">
    <property type="entry name" value="Tropomyosin"/>
    <property type="match status" value="1"/>
</dbReference>
<reference evidence="2" key="1">
    <citation type="submission" date="2021-01" db="EMBL/GenBank/DDBJ databases">
        <authorList>
            <person name="Corre E."/>
            <person name="Pelletier E."/>
            <person name="Niang G."/>
            <person name="Scheremetjew M."/>
            <person name="Finn R."/>
            <person name="Kale V."/>
            <person name="Holt S."/>
            <person name="Cochrane G."/>
            <person name="Meng A."/>
            <person name="Brown T."/>
            <person name="Cohen L."/>
        </authorList>
    </citation>
    <scope>NUCLEOTIDE SEQUENCE</scope>
    <source>
        <strain evidence="2">PLY182g</strain>
    </source>
</reference>
<gene>
    <name evidence="2" type="ORF">CPEL01642_LOCUS16911</name>
</gene>
<accession>A0A7S0Q4Q7</accession>
<evidence type="ECO:0000313" key="2">
    <source>
        <dbReference type="EMBL" id="CAD8613531.1"/>
    </source>
</evidence>
<dbReference type="EMBL" id="HBEY01035416">
    <property type="protein sequence ID" value="CAD8613531.1"/>
    <property type="molecule type" value="Transcribed_RNA"/>
</dbReference>
<organism evidence="2">
    <name type="scientific">Coccolithus braarudii</name>
    <dbReference type="NCBI Taxonomy" id="221442"/>
    <lineage>
        <taxon>Eukaryota</taxon>
        <taxon>Haptista</taxon>
        <taxon>Haptophyta</taxon>
        <taxon>Prymnesiophyceae</taxon>
        <taxon>Coccolithales</taxon>
        <taxon>Coccolithaceae</taxon>
        <taxon>Coccolithus</taxon>
    </lineage>
</organism>
<keyword evidence="1" id="KW-0175">Coiled coil</keyword>
<protein>
    <submittedName>
        <fullName evidence="2">Uncharacterized protein</fullName>
    </submittedName>
</protein>
<feature type="coiled-coil region" evidence="1">
    <location>
        <begin position="52"/>
        <end position="121"/>
    </location>
</feature>
<dbReference type="Gene3D" id="1.20.5.170">
    <property type="match status" value="1"/>
</dbReference>
<evidence type="ECO:0000256" key="1">
    <source>
        <dbReference type="SAM" id="Coils"/>
    </source>
</evidence>
<sequence length="154" mass="16973">MSASDEDVTAYTGLSLVVASLASVYAWRQTSPRKNAPPHDKTDQLTAVNNQLAMLAKQLAASNDRADRAEAQRAKAEKQLNELQARCELADQQAREAREKIEKLEEQIQTERERSLSAADSVLNSPHQCSPYLCSPANYSTPGSDYCSPGTRIY</sequence>
<dbReference type="AlphaFoldDB" id="A0A7S0Q4Q7"/>
<proteinExistence type="predicted"/>